<evidence type="ECO:0000313" key="4">
    <source>
        <dbReference type="Proteomes" id="UP001345827"/>
    </source>
</evidence>
<dbReference type="PROSITE" id="PS50234">
    <property type="entry name" value="VWFA"/>
    <property type="match status" value="1"/>
</dbReference>
<dbReference type="Pfam" id="PF14624">
    <property type="entry name" value="Vwaint"/>
    <property type="match status" value="1"/>
</dbReference>
<dbReference type="Proteomes" id="UP001345827">
    <property type="component" value="Unassembled WGS sequence"/>
</dbReference>
<dbReference type="EMBL" id="JAXLQG010000008">
    <property type="protein sequence ID" value="KAK5536716.1"/>
    <property type="molecule type" value="Genomic_DNA"/>
</dbReference>
<dbReference type="SUPFAM" id="SSF51294">
    <property type="entry name" value="Hedgehog/intein (Hint) domain"/>
    <property type="match status" value="1"/>
</dbReference>
<dbReference type="InterPro" id="IPR039510">
    <property type="entry name" value="Vint_dom"/>
</dbReference>
<protein>
    <recommendedName>
        <fullName evidence="2">VWFA domain-containing protein</fullName>
    </recommendedName>
</protein>
<dbReference type="SUPFAM" id="SSF53300">
    <property type="entry name" value="vWA-like"/>
    <property type="match status" value="1"/>
</dbReference>
<proteinExistence type="predicted"/>
<dbReference type="InterPro" id="IPR036844">
    <property type="entry name" value="Hint_dom_sf"/>
</dbReference>
<keyword evidence="4" id="KW-1185">Reference proteome</keyword>
<feature type="region of interest" description="Disordered" evidence="1">
    <location>
        <begin position="1"/>
        <end position="38"/>
    </location>
</feature>
<evidence type="ECO:0000259" key="2">
    <source>
        <dbReference type="PROSITE" id="PS50234"/>
    </source>
</evidence>
<dbReference type="PANTHER" id="PTHR10579">
    <property type="entry name" value="CALCIUM-ACTIVATED CHLORIDE CHANNEL REGULATOR"/>
    <property type="match status" value="1"/>
</dbReference>
<dbReference type="InterPro" id="IPR002035">
    <property type="entry name" value="VWF_A"/>
</dbReference>
<feature type="region of interest" description="Disordered" evidence="1">
    <location>
        <begin position="524"/>
        <end position="556"/>
    </location>
</feature>
<dbReference type="Pfam" id="PF13519">
    <property type="entry name" value="VWA_2"/>
    <property type="match status" value="1"/>
</dbReference>
<evidence type="ECO:0000256" key="1">
    <source>
        <dbReference type="SAM" id="MobiDB-lite"/>
    </source>
</evidence>
<dbReference type="SMART" id="SM00327">
    <property type="entry name" value="VWA"/>
    <property type="match status" value="1"/>
</dbReference>
<feature type="compositionally biased region" description="Polar residues" evidence="1">
    <location>
        <begin position="545"/>
        <end position="556"/>
    </location>
</feature>
<dbReference type="InterPro" id="IPR036465">
    <property type="entry name" value="vWFA_dom_sf"/>
</dbReference>
<name>A0AAV9QAN3_9PEZI</name>
<gene>
    <name evidence="3" type="ORF">LTR25_005390</name>
</gene>
<dbReference type="Gene3D" id="3.40.50.410">
    <property type="entry name" value="von Willebrand factor, type A domain"/>
    <property type="match status" value="1"/>
</dbReference>
<feature type="domain" description="VWFA" evidence="2">
    <location>
        <begin position="72"/>
        <end position="270"/>
    </location>
</feature>
<evidence type="ECO:0000313" key="3">
    <source>
        <dbReference type="EMBL" id="KAK5536716.1"/>
    </source>
</evidence>
<accession>A0AAV9QAN3</accession>
<dbReference type="InterPro" id="IPR051266">
    <property type="entry name" value="CLCR"/>
</dbReference>
<dbReference type="AlphaFoldDB" id="A0AAV9QAN3"/>
<sequence length="778" mass="85067">MTRSGKTQRSRPSEDFTMVDEAFDLPHRPKPSNDAPRDLAIEVQPLQKSDHFLVSIQTQKRPQPDLKRASCDIVLVIDVSGSMEEAAPQPDIDDPNEKEAAGLSVLDLTKHGARTIVQALNEGDRLGIVTFATNAEIIHELLPMTPFQKQAVLHDIEAIGVKGATNLWAGIRTGLELFEKTAHIGNYQGLFVLTDGMPNHMCPKQGYVAKLSPMLASLGQKRPTVPTIHTFGFGYGIKSALLQSIAEVGNGIYSFIPDVGMIGTVFVHAVANLFTTFATSCTIEVITPANIELKALGLKDFVILAEGKEGGHHYALRLGNIQYGQSRDLVFTHPGGFPEDMPVDVMLKYKLSDGSDRTCQVTTLLPAFTATTLGANVSYYHLLRSELCEFLYTLFPLKDNGEHTYITTTDALSEAMALLDVLVAAINCALSSGQTRAHREDPHINSILKDLAGEDPNGQISKALLSDRKHPYWTKWGHHYLPSLLHAHQRQLCNTFKDPGPLMYGADSPLFIKCRDELDSAFDNLPAPTGSRPKRVVPTYDRSGTRTGSRMLSHSAVRTMSSYNSPEAPCFEGESSVKMADGHDVKVKAVKAGMWVWTPSGSRMVMAVVKTRVRHGKMCHIGDLRVTQWHPIKHDGRWVFPNDAAERVVPFAGDVYSVLLPPSDNPDSHAIEVGGHVCVTLGHGVVQDDGGDENDVRAHAFFGDYGRVALSLARLKMDKKGHLLCGGLKRDAVSGLACGFLGAKARNGRAKTNVKAKTSRWPRDGRLRVKCSLQAARA</sequence>
<dbReference type="PANTHER" id="PTHR10579:SF156">
    <property type="entry name" value="VWFA DOMAIN-CONTAINING PROTEIN"/>
    <property type="match status" value="1"/>
</dbReference>
<organism evidence="3 4">
    <name type="scientific">Vermiconidia calcicola</name>
    <dbReference type="NCBI Taxonomy" id="1690605"/>
    <lineage>
        <taxon>Eukaryota</taxon>
        <taxon>Fungi</taxon>
        <taxon>Dikarya</taxon>
        <taxon>Ascomycota</taxon>
        <taxon>Pezizomycotina</taxon>
        <taxon>Dothideomycetes</taxon>
        <taxon>Dothideomycetidae</taxon>
        <taxon>Mycosphaerellales</taxon>
        <taxon>Extremaceae</taxon>
        <taxon>Vermiconidia</taxon>
    </lineage>
</organism>
<dbReference type="Pfam" id="PF14623">
    <property type="entry name" value="Vint"/>
    <property type="match status" value="1"/>
</dbReference>
<comment type="caution">
    <text evidence="3">The sequence shown here is derived from an EMBL/GenBank/DDBJ whole genome shotgun (WGS) entry which is preliminary data.</text>
</comment>
<dbReference type="InterPro" id="IPR032838">
    <property type="entry name" value="Vwaint_dom"/>
</dbReference>
<reference evidence="3 4" key="1">
    <citation type="submission" date="2023-06" db="EMBL/GenBank/DDBJ databases">
        <title>Black Yeasts Isolated from many extreme environments.</title>
        <authorList>
            <person name="Coleine C."/>
            <person name="Stajich J.E."/>
            <person name="Selbmann L."/>
        </authorList>
    </citation>
    <scope>NUCLEOTIDE SEQUENCE [LARGE SCALE GENOMIC DNA]</scope>
    <source>
        <strain evidence="3 4">CCFEE 5887</strain>
    </source>
</reference>